<evidence type="ECO:0000313" key="5">
    <source>
        <dbReference type="EMBL" id="MBK0398010.1"/>
    </source>
</evidence>
<feature type="domain" description="HpcH/HpaI aldolase/citrate lyase" evidence="4">
    <location>
        <begin position="19"/>
        <end position="240"/>
    </location>
</feature>
<dbReference type="SUPFAM" id="SSF51621">
    <property type="entry name" value="Phosphoenolpyruvate/pyruvate domain"/>
    <property type="match status" value="1"/>
</dbReference>
<dbReference type="InterPro" id="IPR015813">
    <property type="entry name" value="Pyrv/PenolPyrv_kinase-like_dom"/>
</dbReference>
<dbReference type="AlphaFoldDB" id="A0A8J7M4V9"/>
<dbReference type="EMBL" id="JAEHHL010000001">
    <property type="protein sequence ID" value="MBK0398010.1"/>
    <property type="molecule type" value="Genomic_DNA"/>
</dbReference>
<dbReference type="InterPro" id="IPR040442">
    <property type="entry name" value="Pyrv_kinase-like_dom_sf"/>
</dbReference>
<dbReference type="PANTHER" id="PTHR30502:SF0">
    <property type="entry name" value="PHOSPHOENOLPYRUVATE CARBOXYLASE FAMILY PROTEIN"/>
    <property type="match status" value="1"/>
</dbReference>
<reference evidence="5" key="1">
    <citation type="submission" date="2020-12" db="EMBL/GenBank/DDBJ databases">
        <title>Bacterial taxonomy.</title>
        <authorList>
            <person name="Pan X."/>
        </authorList>
    </citation>
    <scope>NUCLEOTIDE SEQUENCE</scope>
    <source>
        <strain evidence="5">M0105</strain>
    </source>
</reference>
<sequence length="259" mass="26554">MTPREKLEALGGRVPARCIWLGLPSGTTAEIAGHAGAEIAVIDAEHGPIGVERLAEMVRALLPSRTGVLVRVGELSEARIKHALDSGAGGVLIPYVESAGEAEAAVRASLYPPHGARGQAGAVIRATGYGRDPGYAETWNDRAVVAVQIESHKGLTNVRSIAEVEGVDMLFFGPFDYAQDAGLDPATDGAVLWEVFGQIATAAREAGKTVGVFPWPNAAPAELAAAGADLVTVASDVATLSGGLEAAVQAISLSISDVS</sequence>
<proteinExistence type="inferred from homology"/>
<organism evidence="5 6">
    <name type="scientific">Thermohalobaculum xanthum</name>
    <dbReference type="NCBI Taxonomy" id="2753746"/>
    <lineage>
        <taxon>Bacteria</taxon>
        <taxon>Pseudomonadati</taxon>
        <taxon>Pseudomonadota</taxon>
        <taxon>Alphaproteobacteria</taxon>
        <taxon>Rhodobacterales</taxon>
        <taxon>Paracoccaceae</taxon>
        <taxon>Thermohalobaculum</taxon>
    </lineage>
</organism>
<dbReference type="Gene3D" id="3.20.20.60">
    <property type="entry name" value="Phosphoenolpyruvate-binding domains"/>
    <property type="match status" value="1"/>
</dbReference>
<dbReference type="Pfam" id="PF03328">
    <property type="entry name" value="HpcH_HpaI"/>
    <property type="match status" value="1"/>
</dbReference>
<keyword evidence="6" id="KW-1185">Reference proteome</keyword>
<dbReference type="GO" id="GO:0005737">
    <property type="term" value="C:cytoplasm"/>
    <property type="evidence" value="ECO:0007669"/>
    <property type="project" value="TreeGrafter"/>
</dbReference>
<evidence type="ECO:0000256" key="1">
    <source>
        <dbReference type="ARBA" id="ARBA00005568"/>
    </source>
</evidence>
<accession>A0A8J7M4V9</accession>
<evidence type="ECO:0000256" key="3">
    <source>
        <dbReference type="ARBA" id="ARBA00023239"/>
    </source>
</evidence>
<keyword evidence="3" id="KW-0456">Lyase</keyword>
<dbReference type="GO" id="GO:0016832">
    <property type="term" value="F:aldehyde-lyase activity"/>
    <property type="evidence" value="ECO:0007669"/>
    <property type="project" value="TreeGrafter"/>
</dbReference>
<dbReference type="Proteomes" id="UP000655420">
    <property type="component" value="Unassembled WGS sequence"/>
</dbReference>
<evidence type="ECO:0000256" key="2">
    <source>
        <dbReference type="ARBA" id="ARBA00022723"/>
    </source>
</evidence>
<keyword evidence="2" id="KW-0479">Metal-binding</keyword>
<dbReference type="GO" id="GO:0046872">
    <property type="term" value="F:metal ion binding"/>
    <property type="evidence" value="ECO:0007669"/>
    <property type="project" value="UniProtKB-KW"/>
</dbReference>
<comment type="caution">
    <text evidence="5">The sequence shown here is derived from an EMBL/GenBank/DDBJ whole genome shotgun (WGS) entry which is preliminary data.</text>
</comment>
<dbReference type="InterPro" id="IPR005000">
    <property type="entry name" value="Aldolase/citrate-lyase_domain"/>
</dbReference>
<evidence type="ECO:0000259" key="4">
    <source>
        <dbReference type="Pfam" id="PF03328"/>
    </source>
</evidence>
<evidence type="ECO:0000313" key="6">
    <source>
        <dbReference type="Proteomes" id="UP000655420"/>
    </source>
</evidence>
<dbReference type="PANTHER" id="PTHR30502">
    <property type="entry name" value="2-KETO-3-DEOXY-L-RHAMNONATE ALDOLASE"/>
    <property type="match status" value="1"/>
</dbReference>
<dbReference type="InterPro" id="IPR050251">
    <property type="entry name" value="HpcH-HpaI_aldolase"/>
</dbReference>
<dbReference type="RefSeq" id="WP_200606467.1">
    <property type="nucleotide sequence ID" value="NZ_JAEHHL010000001.1"/>
</dbReference>
<protein>
    <recommendedName>
        <fullName evidence="4">HpcH/HpaI aldolase/citrate lyase domain-containing protein</fullName>
    </recommendedName>
</protein>
<gene>
    <name evidence="5" type="ORF">H0I76_02305</name>
</gene>
<name>A0A8J7M4V9_9RHOB</name>
<comment type="similarity">
    <text evidence="1">Belongs to the HpcH/HpaI aldolase family.</text>
</comment>